<feature type="compositionally biased region" description="Basic and acidic residues" evidence="1">
    <location>
        <begin position="466"/>
        <end position="486"/>
    </location>
</feature>
<dbReference type="Proteomes" id="UP001277803">
    <property type="component" value="Unassembled WGS sequence"/>
</dbReference>
<sequence>MMAEDDLTINVWVGNLGRYNEGTLIGGWLRLPVDEQRIDRFLTEQVGLTLDAQQAYEIGRQGGVVYEEYGILDYEYDGLLAALDYRPGEYEDLHALNTLAQAARIFTQDRPEALEAVRLAADMNNVHDPVGLANLLVQAEDIEYMAYDPPQGITRENTPDLDEMYGWHCANRNSELASLLDGPYGMYFDVAKYGRDASINDNVTLADHGFLIDEAIPDTKRYSGTELTRIVDAHGDDEPGLSATPPPESDALRMVGRWGDTHDNVMRSDGAERIAERIMRANDSDDNHLRQQVRDLIRPVADQLDGDMPSGSATFARLVAEHEAMHANSDQMPAQEPFRLESLLEPGEHVMEYTLAGTATNWGAPVYQCIMPIDSTDIGAGLEDTLQRIIADRAGHGDADTILAETMGARPIGELDPADGITPIDQGYALPAPITSFNPKPVKEEKPDTSKGRDTVLDGIRQRAGRRADDPTAHPPAQERAKTRNR</sequence>
<evidence type="ECO:0000313" key="2">
    <source>
        <dbReference type="EMBL" id="MDW3127467.1"/>
    </source>
</evidence>
<feature type="region of interest" description="Disordered" evidence="1">
    <location>
        <begin position="417"/>
        <end position="486"/>
    </location>
</feature>
<protein>
    <submittedName>
        <fullName evidence="2">Antirestriction protein ArdA</fullName>
    </submittedName>
</protein>
<accession>A0AB35SAB8</accession>
<feature type="compositionally biased region" description="Basic and acidic residues" evidence="1">
    <location>
        <begin position="441"/>
        <end position="456"/>
    </location>
</feature>
<reference evidence="2" key="1">
    <citation type="submission" date="2023-10" db="EMBL/GenBank/DDBJ databases">
        <title>Rapid discrimination of Bifidobacterium longum Subspecies based on MALDI-TOF MS and Machine Learning.</title>
        <authorList>
            <person name="Chen J."/>
        </authorList>
    </citation>
    <scope>NUCLEOTIDE SEQUENCE</scope>
    <source>
        <strain evidence="2">YGMCC0039</strain>
    </source>
</reference>
<evidence type="ECO:0000256" key="1">
    <source>
        <dbReference type="SAM" id="MobiDB-lite"/>
    </source>
</evidence>
<dbReference type="RefSeq" id="WP_025263198.1">
    <property type="nucleotide sequence ID" value="NZ_CACRSV010000037.1"/>
</dbReference>
<name>A0AB35SAB8_BIFLN</name>
<comment type="caution">
    <text evidence="2">The sequence shown here is derived from an EMBL/GenBank/DDBJ whole genome shotgun (WGS) entry which is preliminary data.</text>
</comment>
<dbReference type="Pfam" id="PF07275">
    <property type="entry name" value="ArdA"/>
    <property type="match status" value="1"/>
</dbReference>
<gene>
    <name evidence="2" type="ORF">RS890_10415</name>
</gene>
<dbReference type="Gene3D" id="3.10.20.480">
    <property type="entry name" value="Antirestriction protein ArdA, domain 1"/>
    <property type="match status" value="1"/>
</dbReference>
<organism evidence="2 3">
    <name type="scientific">Bifidobacterium longum</name>
    <dbReference type="NCBI Taxonomy" id="216816"/>
    <lineage>
        <taxon>Bacteria</taxon>
        <taxon>Bacillati</taxon>
        <taxon>Actinomycetota</taxon>
        <taxon>Actinomycetes</taxon>
        <taxon>Bifidobacteriales</taxon>
        <taxon>Bifidobacteriaceae</taxon>
        <taxon>Bifidobacterium</taxon>
    </lineage>
</organism>
<dbReference type="EMBL" id="JAWLRA010000037">
    <property type="protein sequence ID" value="MDW3127467.1"/>
    <property type="molecule type" value="Genomic_DNA"/>
</dbReference>
<dbReference type="AlphaFoldDB" id="A0AB35SAB8"/>
<evidence type="ECO:0000313" key="3">
    <source>
        <dbReference type="Proteomes" id="UP001277803"/>
    </source>
</evidence>
<proteinExistence type="predicted"/>
<dbReference type="InterPro" id="IPR041895">
    <property type="entry name" value="ArdA_dom1"/>
</dbReference>
<dbReference type="InterPro" id="IPR009899">
    <property type="entry name" value="ArdA"/>
</dbReference>